<reference evidence="2" key="1">
    <citation type="journal article" date="2023" name="Mol. Phylogenet. Evol.">
        <title>Genome-scale phylogeny and comparative genomics of the fungal order Sordariales.</title>
        <authorList>
            <person name="Hensen N."/>
            <person name="Bonometti L."/>
            <person name="Westerberg I."/>
            <person name="Brannstrom I.O."/>
            <person name="Guillou S."/>
            <person name="Cros-Aarteil S."/>
            <person name="Calhoun S."/>
            <person name="Haridas S."/>
            <person name="Kuo A."/>
            <person name="Mondo S."/>
            <person name="Pangilinan J."/>
            <person name="Riley R."/>
            <person name="LaButti K."/>
            <person name="Andreopoulos B."/>
            <person name="Lipzen A."/>
            <person name="Chen C."/>
            <person name="Yan M."/>
            <person name="Daum C."/>
            <person name="Ng V."/>
            <person name="Clum A."/>
            <person name="Steindorff A."/>
            <person name="Ohm R.A."/>
            <person name="Martin F."/>
            <person name="Silar P."/>
            <person name="Natvig D.O."/>
            <person name="Lalanne C."/>
            <person name="Gautier V."/>
            <person name="Ament-Velasquez S.L."/>
            <person name="Kruys A."/>
            <person name="Hutchinson M.I."/>
            <person name="Powell A.J."/>
            <person name="Barry K."/>
            <person name="Miller A.N."/>
            <person name="Grigoriev I.V."/>
            <person name="Debuchy R."/>
            <person name="Gladieux P."/>
            <person name="Hiltunen Thoren M."/>
            <person name="Johannesson H."/>
        </authorList>
    </citation>
    <scope>NUCLEOTIDE SEQUENCE</scope>
    <source>
        <strain evidence="2">CBS 532.94</strain>
    </source>
</reference>
<name>A0AAN7C3K1_9PEZI</name>
<accession>A0AAN7C3K1</accession>
<comment type="caution">
    <text evidence="2">The sequence shown here is derived from an EMBL/GenBank/DDBJ whole genome shotgun (WGS) entry which is preliminary data.</text>
</comment>
<keyword evidence="3" id="KW-1185">Reference proteome</keyword>
<protein>
    <submittedName>
        <fullName evidence="2">Uncharacterized protein</fullName>
    </submittedName>
</protein>
<dbReference type="Proteomes" id="UP001303760">
    <property type="component" value="Unassembled WGS sequence"/>
</dbReference>
<gene>
    <name evidence="2" type="ORF">C8A03DRAFT_37615</name>
</gene>
<organism evidence="2 3">
    <name type="scientific">Achaetomium macrosporum</name>
    <dbReference type="NCBI Taxonomy" id="79813"/>
    <lineage>
        <taxon>Eukaryota</taxon>
        <taxon>Fungi</taxon>
        <taxon>Dikarya</taxon>
        <taxon>Ascomycota</taxon>
        <taxon>Pezizomycotina</taxon>
        <taxon>Sordariomycetes</taxon>
        <taxon>Sordariomycetidae</taxon>
        <taxon>Sordariales</taxon>
        <taxon>Chaetomiaceae</taxon>
        <taxon>Achaetomium</taxon>
    </lineage>
</organism>
<evidence type="ECO:0000313" key="2">
    <source>
        <dbReference type="EMBL" id="KAK4234600.1"/>
    </source>
</evidence>
<dbReference type="EMBL" id="MU860349">
    <property type="protein sequence ID" value="KAK4234600.1"/>
    <property type="molecule type" value="Genomic_DNA"/>
</dbReference>
<reference evidence="2" key="2">
    <citation type="submission" date="2023-05" db="EMBL/GenBank/DDBJ databases">
        <authorList>
            <consortium name="Lawrence Berkeley National Laboratory"/>
            <person name="Steindorff A."/>
            <person name="Hensen N."/>
            <person name="Bonometti L."/>
            <person name="Westerberg I."/>
            <person name="Brannstrom I.O."/>
            <person name="Guillou S."/>
            <person name="Cros-Aarteil S."/>
            <person name="Calhoun S."/>
            <person name="Haridas S."/>
            <person name="Kuo A."/>
            <person name="Mondo S."/>
            <person name="Pangilinan J."/>
            <person name="Riley R."/>
            <person name="Labutti K."/>
            <person name="Andreopoulos B."/>
            <person name="Lipzen A."/>
            <person name="Chen C."/>
            <person name="Yanf M."/>
            <person name="Daum C."/>
            <person name="Ng V."/>
            <person name="Clum A."/>
            <person name="Ohm R."/>
            <person name="Martin F."/>
            <person name="Silar P."/>
            <person name="Natvig D."/>
            <person name="Lalanne C."/>
            <person name="Gautier V."/>
            <person name="Ament-Velasquez S.L."/>
            <person name="Kruys A."/>
            <person name="Hutchinson M.I."/>
            <person name="Powell A.J."/>
            <person name="Barry K."/>
            <person name="Miller A.N."/>
            <person name="Grigoriev I.V."/>
            <person name="Debuchy R."/>
            <person name="Gladieux P."/>
            <person name="Thoren M.H."/>
            <person name="Johannesson H."/>
        </authorList>
    </citation>
    <scope>NUCLEOTIDE SEQUENCE</scope>
    <source>
        <strain evidence="2">CBS 532.94</strain>
    </source>
</reference>
<evidence type="ECO:0000256" key="1">
    <source>
        <dbReference type="SAM" id="MobiDB-lite"/>
    </source>
</evidence>
<sequence>MWSDVGSYTLNVYKVHVENHITTSLTQNADPEPATPPRGQYATRKSHQHILTGTSIEGFTLGIDKLPLVDDFSKEIRRLVQDGSGKQAWHTNAKFLRLRVLKRVYDPKNLPGVAKPAEKEVDLHPSDGRPLLLLVPLARRLEQPRTAAAKIVDEVAATRAPADTQKEGKESTLEVALEFLARGETAQAVPTSLPHEQGQMLDVDPAYLVVGAVHRPAAEFRYGTRSLVVGEEGARFAPMLAARWPEHRYSQHDYWAARTEAAGPGHLVEGRLADPMGLRRWEERWNVVKVVPQLPGDIPEWDYSPTAVDADMEEETGTQFPADML</sequence>
<feature type="region of interest" description="Disordered" evidence="1">
    <location>
        <begin position="24"/>
        <end position="46"/>
    </location>
</feature>
<proteinExistence type="predicted"/>
<evidence type="ECO:0000313" key="3">
    <source>
        <dbReference type="Proteomes" id="UP001303760"/>
    </source>
</evidence>
<dbReference type="AlphaFoldDB" id="A0AAN7C3K1"/>